<dbReference type="GO" id="GO:0030943">
    <property type="term" value="F:mitochondrion targeting sequence binding"/>
    <property type="evidence" value="ECO:0007669"/>
    <property type="project" value="TreeGrafter"/>
</dbReference>
<dbReference type="OMA" id="QWRGDIE"/>
<dbReference type="Pfam" id="PF13432">
    <property type="entry name" value="TPR_16"/>
    <property type="match status" value="1"/>
</dbReference>
<protein>
    <submittedName>
        <fullName evidence="12">Uncharacterized protein</fullName>
    </submittedName>
</protein>
<dbReference type="EMBL" id="CP017554">
    <property type="protein sequence ID" value="AOW01503.1"/>
    <property type="molecule type" value="Genomic_DNA"/>
</dbReference>
<evidence type="ECO:0000256" key="5">
    <source>
        <dbReference type="ARBA" id="ARBA00022803"/>
    </source>
</evidence>
<dbReference type="eggNOG" id="KOG0547">
    <property type="taxonomic scope" value="Eukaryota"/>
</dbReference>
<proteinExistence type="inferred from homology"/>
<evidence type="ECO:0000256" key="7">
    <source>
        <dbReference type="ARBA" id="ARBA00023128"/>
    </source>
</evidence>
<dbReference type="Proteomes" id="UP000182444">
    <property type="component" value="Chromosome 1B"/>
</dbReference>
<keyword evidence="2 11" id="KW-0812">Transmembrane</keyword>
<keyword evidence="8 11" id="KW-0472">Membrane</keyword>
<keyword evidence="7" id="KW-0496">Mitochondrion</keyword>
<dbReference type="GO" id="GO:0045039">
    <property type="term" value="P:protein insertion into mitochondrial inner membrane"/>
    <property type="evidence" value="ECO:0007669"/>
    <property type="project" value="TreeGrafter"/>
</dbReference>
<dbReference type="Pfam" id="PF00515">
    <property type="entry name" value="TPR_1"/>
    <property type="match status" value="1"/>
</dbReference>
<reference evidence="12 13" key="1">
    <citation type="journal article" date="2016" name="PLoS ONE">
        <title>Sequence Assembly of Yarrowia lipolytica Strain W29/CLIB89 Shows Transposable Element Diversity.</title>
        <authorList>
            <person name="Magnan C."/>
            <person name="Yu J."/>
            <person name="Chang I."/>
            <person name="Jahn E."/>
            <person name="Kanomata Y."/>
            <person name="Wu J."/>
            <person name="Zeller M."/>
            <person name="Oakes M."/>
            <person name="Baldi P."/>
            <person name="Sandmeyer S."/>
        </authorList>
    </citation>
    <scope>NUCLEOTIDE SEQUENCE [LARGE SCALE GENOMIC DNA]</scope>
    <source>
        <strain evidence="13">CLIB89(W29)</strain>
    </source>
</reference>
<dbReference type="AlphaFoldDB" id="A0A1D8N780"/>
<gene>
    <name evidence="12" type="ORF">YALI1_B13973g</name>
</gene>
<feature type="transmembrane region" description="Helical" evidence="11">
    <location>
        <begin position="20"/>
        <end position="38"/>
    </location>
</feature>
<sequence>MSESSWNRLVSWAADNRKTILVASAIAAVATAGSFYVVSQQQMSPKKDSSSKNKKKKKAKKAKKDASSTEESSAKKADLPEKSIAGIPLTRSEPQYPDVQDWEKVKELSESERKELANSFKAAGNALYAKKEHTKAAELYTKALDCYIDPIFYSNRSACYFALEDYQKVVDDTTAAIKLRPDYFKCFRRRGTAQEKLENYYDAAVDITASCVLENFGDTSMNDMVDRLMRLNAAQVAQEEYKDRPKVLPSQQFVKTYLGSFRPRKMPKDLKKDTDHEAEQELVLALDLIEKGTYDSYTKALEHLDKAIAGTDLQNLFPTLKALALEYRAIFNFLMNKIDEAKADIDLSLQLSATVQAYITRSSIHLDTGDKAASQKDIELALALNAEDPDCYHHQGQLYFLSEEFDKAIECYNKSLELDDTFVPSLIFKANSHLKKGERVGQSNPIETRHLVDACFEVFEEGAKKFPKNADLWNYYAEALLSTQKYSESLRYLDKAIALEKEQNPTSMSVLPLVSKALVIFQTQKDFDTSVDLCKQALVIDDRSEVAIGTLAQLYLSAGKHDEAMKMFKKNAEYARSEEELVQNLVFLVASKIQTTLQTDLPVVYKKLKEITPPQA</sequence>
<dbReference type="InterPro" id="IPR019734">
    <property type="entry name" value="TPR_rpt"/>
</dbReference>
<keyword evidence="4" id="KW-1000">Mitochondrion outer membrane</keyword>
<evidence type="ECO:0000313" key="12">
    <source>
        <dbReference type="EMBL" id="AOW01503.1"/>
    </source>
</evidence>
<keyword evidence="3" id="KW-0677">Repeat</keyword>
<evidence type="ECO:0000256" key="9">
    <source>
        <dbReference type="ARBA" id="ARBA00038030"/>
    </source>
</evidence>
<dbReference type="VEuPathDB" id="FungiDB:YALI1_B13973g"/>
<dbReference type="OrthoDB" id="2942533at2759"/>
<dbReference type="VEuPathDB" id="FungiDB:YALI0_B10362g"/>
<evidence type="ECO:0000256" key="8">
    <source>
        <dbReference type="ARBA" id="ARBA00023136"/>
    </source>
</evidence>
<dbReference type="InterPro" id="IPR011990">
    <property type="entry name" value="TPR-like_helical_dom_sf"/>
</dbReference>
<keyword evidence="6 11" id="KW-1133">Transmembrane helix</keyword>
<comment type="subcellular location">
    <subcellularLocation>
        <location evidence="1">Mitochondrion outer membrane</location>
        <topology evidence="1">Single-pass membrane protein</topology>
    </subcellularLocation>
</comment>
<evidence type="ECO:0000256" key="6">
    <source>
        <dbReference type="ARBA" id="ARBA00022989"/>
    </source>
</evidence>
<dbReference type="PROSITE" id="PS50005">
    <property type="entry name" value="TPR"/>
    <property type="match status" value="2"/>
</dbReference>
<dbReference type="GeneID" id="2907578"/>
<dbReference type="GO" id="GO:0008320">
    <property type="term" value="F:protein transmembrane transporter activity"/>
    <property type="evidence" value="ECO:0007669"/>
    <property type="project" value="TreeGrafter"/>
</dbReference>
<evidence type="ECO:0000256" key="2">
    <source>
        <dbReference type="ARBA" id="ARBA00022692"/>
    </source>
</evidence>
<accession>A0A1D8N780</accession>
<evidence type="ECO:0000256" key="1">
    <source>
        <dbReference type="ARBA" id="ARBA00004572"/>
    </source>
</evidence>
<organism evidence="12 13">
    <name type="scientific">Yarrowia lipolytica</name>
    <name type="common">Candida lipolytica</name>
    <dbReference type="NCBI Taxonomy" id="4952"/>
    <lineage>
        <taxon>Eukaryota</taxon>
        <taxon>Fungi</taxon>
        <taxon>Dikarya</taxon>
        <taxon>Ascomycota</taxon>
        <taxon>Saccharomycotina</taxon>
        <taxon>Dipodascomycetes</taxon>
        <taxon>Dipodascales</taxon>
        <taxon>Dipodascales incertae sedis</taxon>
        <taxon>Yarrowia</taxon>
    </lineage>
</organism>
<feature type="compositionally biased region" description="Basic residues" evidence="10">
    <location>
        <begin position="52"/>
        <end position="63"/>
    </location>
</feature>
<feature type="compositionally biased region" description="Basic and acidic residues" evidence="10">
    <location>
        <begin position="64"/>
        <end position="77"/>
    </location>
</feature>
<evidence type="ECO:0000256" key="10">
    <source>
        <dbReference type="SAM" id="MobiDB-lite"/>
    </source>
</evidence>
<dbReference type="PANTHER" id="PTHR46208">
    <property type="entry name" value="MITOCHONDRIAL IMPORT RECEPTOR SUBUNIT TOM70"/>
    <property type="match status" value="1"/>
</dbReference>
<dbReference type="Gene3D" id="1.25.40.10">
    <property type="entry name" value="Tetratricopeptide repeat domain"/>
    <property type="match status" value="2"/>
</dbReference>
<dbReference type="PANTHER" id="PTHR46208:SF1">
    <property type="entry name" value="MITOCHONDRIAL IMPORT RECEPTOR SUBUNIT TOM70"/>
    <property type="match status" value="1"/>
</dbReference>
<dbReference type="RefSeq" id="XP_500717.1">
    <property type="nucleotide sequence ID" value="XM_500717.3"/>
</dbReference>
<feature type="region of interest" description="Disordered" evidence="10">
    <location>
        <begin position="39"/>
        <end position="77"/>
    </location>
</feature>
<evidence type="ECO:0000256" key="3">
    <source>
        <dbReference type="ARBA" id="ARBA00022737"/>
    </source>
</evidence>
<name>A0A1D8N780_YARLL</name>
<dbReference type="GO" id="GO:0005741">
    <property type="term" value="C:mitochondrial outer membrane"/>
    <property type="evidence" value="ECO:0007669"/>
    <property type="project" value="UniProtKB-SubCell"/>
</dbReference>
<comment type="similarity">
    <text evidence="9">Belongs to the Tom70 family.</text>
</comment>
<dbReference type="KEGG" id="yli:2907578"/>
<dbReference type="Pfam" id="PF13181">
    <property type="entry name" value="TPR_8"/>
    <property type="match status" value="2"/>
</dbReference>
<keyword evidence="5" id="KW-0802">TPR repeat</keyword>
<evidence type="ECO:0000256" key="11">
    <source>
        <dbReference type="SAM" id="Phobius"/>
    </source>
</evidence>
<dbReference type="SMART" id="SM00028">
    <property type="entry name" value="TPR"/>
    <property type="match status" value="7"/>
</dbReference>
<evidence type="ECO:0000256" key="4">
    <source>
        <dbReference type="ARBA" id="ARBA00022787"/>
    </source>
</evidence>
<dbReference type="SUPFAM" id="SSF48452">
    <property type="entry name" value="TPR-like"/>
    <property type="match status" value="3"/>
</dbReference>
<dbReference type="GO" id="GO:0030150">
    <property type="term" value="P:protein import into mitochondrial matrix"/>
    <property type="evidence" value="ECO:0007669"/>
    <property type="project" value="TreeGrafter"/>
</dbReference>
<evidence type="ECO:0000313" key="13">
    <source>
        <dbReference type="Proteomes" id="UP000182444"/>
    </source>
</evidence>